<evidence type="ECO:0000313" key="3">
    <source>
        <dbReference type="Proteomes" id="UP000188268"/>
    </source>
</evidence>
<evidence type="ECO:0000256" key="1">
    <source>
        <dbReference type="SAM" id="MobiDB-lite"/>
    </source>
</evidence>
<dbReference type="AlphaFoldDB" id="A0A1R3IZ73"/>
<dbReference type="EMBL" id="AWWV01009139">
    <property type="protein sequence ID" value="OMO87882.1"/>
    <property type="molecule type" value="Genomic_DNA"/>
</dbReference>
<evidence type="ECO:0000313" key="2">
    <source>
        <dbReference type="EMBL" id="OMO87882.1"/>
    </source>
</evidence>
<name>A0A1R3IZ73_COCAP</name>
<organism evidence="2 3">
    <name type="scientific">Corchorus capsularis</name>
    <name type="common">Jute</name>
    <dbReference type="NCBI Taxonomy" id="210143"/>
    <lineage>
        <taxon>Eukaryota</taxon>
        <taxon>Viridiplantae</taxon>
        <taxon>Streptophyta</taxon>
        <taxon>Embryophyta</taxon>
        <taxon>Tracheophyta</taxon>
        <taxon>Spermatophyta</taxon>
        <taxon>Magnoliopsida</taxon>
        <taxon>eudicotyledons</taxon>
        <taxon>Gunneridae</taxon>
        <taxon>Pentapetalae</taxon>
        <taxon>rosids</taxon>
        <taxon>malvids</taxon>
        <taxon>Malvales</taxon>
        <taxon>Malvaceae</taxon>
        <taxon>Grewioideae</taxon>
        <taxon>Apeibeae</taxon>
        <taxon>Corchorus</taxon>
    </lineage>
</organism>
<sequence>MAGPASFKRVQQQVLDSNPTPSARPPPALYESYILTSIIPSCCNLQFHMNKRL</sequence>
<feature type="region of interest" description="Disordered" evidence="1">
    <location>
        <begin position="1"/>
        <end position="26"/>
    </location>
</feature>
<dbReference type="Gramene" id="OMO87882">
    <property type="protein sequence ID" value="OMO87882"/>
    <property type="gene ID" value="CCACVL1_08694"/>
</dbReference>
<keyword evidence="3" id="KW-1185">Reference proteome</keyword>
<protein>
    <submittedName>
        <fullName evidence="2">Uncharacterized protein</fullName>
    </submittedName>
</protein>
<dbReference type="Proteomes" id="UP000188268">
    <property type="component" value="Unassembled WGS sequence"/>
</dbReference>
<accession>A0A1R3IZ73</accession>
<feature type="compositionally biased region" description="Polar residues" evidence="1">
    <location>
        <begin position="9"/>
        <end position="21"/>
    </location>
</feature>
<proteinExistence type="predicted"/>
<gene>
    <name evidence="2" type="ORF">CCACVL1_08694</name>
</gene>
<reference evidence="2 3" key="1">
    <citation type="submission" date="2013-09" db="EMBL/GenBank/DDBJ databases">
        <title>Corchorus capsularis genome sequencing.</title>
        <authorList>
            <person name="Alam M."/>
            <person name="Haque M.S."/>
            <person name="Islam M.S."/>
            <person name="Emdad E.M."/>
            <person name="Islam M.M."/>
            <person name="Ahmed B."/>
            <person name="Halim A."/>
            <person name="Hossen Q.M.M."/>
            <person name="Hossain M.Z."/>
            <person name="Ahmed R."/>
            <person name="Khan M.M."/>
            <person name="Islam R."/>
            <person name="Rashid M.M."/>
            <person name="Khan S.A."/>
            <person name="Rahman M.S."/>
            <person name="Alam M."/>
        </authorList>
    </citation>
    <scope>NUCLEOTIDE SEQUENCE [LARGE SCALE GENOMIC DNA]</scope>
    <source>
        <strain evidence="3">cv. CVL-1</strain>
        <tissue evidence="2">Whole seedling</tissue>
    </source>
</reference>
<comment type="caution">
    <text evidence="2">The sequence shown here is derived from an EMBL/GenBank/DDBJ whole genome shotgun (WGS) entry which is preliminary data.</text>
</comment>